<evidence type="ECO:0000313" key="2">
    <source>
        <dbReference type="Proteomes" id="UP000193986"/>
    </source>
</evidence>
<comment type="caution">
    <text evidence="1">The sequence shown here is derived from an EMBL/GenBank/DDBJ whole genome shotgun (WGS) entry which is preliminary data.</text>
</comment>
<name>A0A1Y2B3K3_9TREE</name>
<dbReference type="InParanoid" id="A0A1Y2B3K3"/>
<organism evidence="1 2">
    <name type="scientific">Naematelia encephala</name>
    <dbReference type="NCBI Taxonomy" id="71784"/>
    <lineage>
        <taxon>Eukaryota</taxon>
        <taxon>Fungi</taxon>
        <taxon>Dikarya</taxon>
        <taxon>Basidiomycota</taxon>
        <taxon>Agaricomycotina</taxon>
        <taxon>Tremellomycetes</taxon>
        <taxon>Tremellales</taxon>
        <taxon>Naemateliaceae</taxon>
        <taxon>Naematelia</taxon>
    </lineage>
</organism>
<protein>
    <submittedName>
        <fullName evidence="1">Uncharacterized protein</fullName>
    </submittedName>
</protein>
<dbReference type="EMBL" id="MCFC01000027">
    <property type="protein sequence ID" value="ORY29140.1"/>
    <property type="molecule type" value="Genomic_DNA"/>
</dbReference>
<evidence type="ECO:0000313" key="1">
    <source>
        <dbReference type="EMBL" id="ORY29140.1"/>
    </source>
</evidence>
<dbReference type="OrthoDB" id="2564134at2759"/>
<dbReference type="Proteomes" id="UP000193986">
    <property type="component" value="Unassembled WGS sequence"/>
</dbReference>
<proteinExistence type="predicted"/>
<accession>A0A1Y2B3K3</accession>
<dbReference type="AlphaFoldDB" id="A0A1Y2B3K3"/>
<keyword evidence="2" id="KW-1185">Reference proteome</keyword>
<sequence length="84" mass="8886">MIQLSGGVPVHPELSCVMACNKYGGSCSGVFFDGAARHCFLKGTHTASWTFVESDDSEEVVDLIGGCAIWAGIVPDDMDAICCR</sequence>
<gene>
    <name evidence="1" type="ORF">BCR39DRAFT_532805</name>
</gene>
<reference evidence="1 2" key="1">
    <citation type="submission" date="2016-07" db="EMBL/GenBank/DDBJ databases">
        <title>Pervasive Adenine N6-methylation of Active Genes in Fungi.</title>
        <authorList>
            <consortium name="DOE Joint Genome Institute"/>
            <person name="Mondo S.J."/>
            <person name="Dannebaum R.O."/>
            <person name="Kuo R.C."/>
            <person name="Labutti K."/>
            <person name="Haridas S."/>
            <person name="Kuo A."/>
            <person name="Salamov A."/>
            <person name="Ahrendt S.R."/>
            <person name="Lipzen A."/>
            <person name="Sullivan W."/>
            <person name="Andreopoulos W.B."/>
            <person name="Clum A."/>
            <person name="Lindquist E."/>
            <person name="Daum C."/>
            <person name="Ramamoorthy G.K."/>
            <person name="Gryganskyi A."/>
            <person name="Culley D."/>
            <person name="Magnuson J.K."/>
            <person name="James T.Y."/>
            <person name="O'Malley M.A."/>
            <person name="Stajich J.E."/>
            <person name="Spatafora J.W."/>
            <person name="Visel A."/>
            <person name="Grigoriev I.V."/>
        </authorList>
    </citation>
    <scope>NUCLEOTIDE SEQUENCE [LARGE SCALE GENOMIC DNA]</scope>
    <source>
        <strain evidence="1 2">68-887.2</strain>
    </source>
</reference>
<feature type="non-terminal residue" evidence="1">
    <location>
        <position position="84"/>
    </location>
</feature>